<evidence type="ECO:0000256" key="1">
    <source>
        <dbReference type="SAM" id="MobiDB-lite"/>
    </source>
</evidence>
<feature type="domain" description="Lin1244/Lin1753-like N-terminal" evidence="2">
    <location>
        <begin position="12"/>
        <end position="102"/>
    </location>
</feature>
<proteinExistence type="predicted"/>
<feature type="region of interest" description="Disordered" evidence="1">
    <location>
        <begin position="247"/>
        <end position="277"/>
    </location>
</feature>
<gene>
    <name evidence="3" type="ORF">OQZ29_08565</name>
</gene>
<feature type="compositionally biased region" description="Basic and acidic residues" evidence="1">
    <location>
        <begin position="157"/>
        <end position="180"/>
    </location>
</feature>
<name>A0A9X3I9Q6_9SPHI</name>
<accession>A0A9X3I9Q6</accession>
<protein>
    <submittedName>
        <fullName evidence="3">DUF4373 domain-containing protein</fullName>
    </submittedName>
</protein>
<organism evidence="3 4">
    <name type="scientific">Pedobacter agri</name>
    <dbReference type="NCBI Taxonomy" id="454586"/>
    <lineage>
        <taxon>Bacteria</taxon>
        <taxon>Pseudomonadati</taxon>
        <taxon>Bacteroidota</taxon>
        <taxon>Sphingobacteriia</taxon>
        <taxon>Sphingobacteriales</taxon>
        <taxon>Sphingobacteriaceae</taxon>
        <taxon>Pedobacter</taxon>
    </lineage>
</organism>
<dbReference type="Proteomes" id="UP001142592">
    <property type="component" value="Unassembled WGS sequence"/>
</dbReference>
<dbReference type="AlphaFoldDB" id="A0A9X3I9Q6"/>
<comment type="caution">
    <text evidence="3">The sequence shown here is derived from an EMBL/GenBank/DDBJ whole genome shotgun (WGS) entry which is preliminary data.</text>
</comment>
<evidence type="ECO:0000313" key="3">
    <source>
        <dbReference type="EMBL" id="MCX3264793.1"/>
    </source>
</evidence>
<sequence length="277" mass="32515">MAREQRKDVDWFPHVCNKPKELHILESRYGNDGYVAYYKLKEELGRAKNHYINIDDELDWMYLVSAFKVDEDLAQDILTHMAKLKIIDRELFEIHKVIWSEEFSSDLIELYKKRVNKLYFKVDVLAQITGQSAAETTQSAADSVEKRQKSTQSAESIPREEKSRGKKRTVEESREEDQSKNQRFSPPSQSDVEEYFSSKINETFWSDAECKKEAKKFVDFYTSKNWYVGKNKMKIWKSAASGWINRKEEFNTQKNGNKNNGRDNNSNQNGDKDFGEL</sequence>
<dbReference type="InterPro" id="IPR025400">
    <property type="entry name" value="Lin1244/Lin1753-like_N"/>
</dbReference>
<dbReference type="EMBL" id="JAPJUH010000002">
    <property type="protein sequence ID" value="MCX3264793.1"/>
    <property type="molecule type" value="Genomic_DNA"/>
</dbReference>
<evidence type="ECO:0000259" key="2">
    <source>
        <dbReference type="Pfam" id="PF14297"/>
    </source>
</evidence>
<reference evidence="3" key="1">
    <citation type="submission" date="2022-11" db="EMBL/GenBank/DDBJ databases">
        <authorList>
            <person name="Graham C."/>
            <person name="Newman J.D."/>
        </authorList>
    </citation>
    <scope>NUCLEOTIDE SEQUENCE</scope>
    <source>
        <strain evidence="3">DSM 19486</strain>
    </source>
</reference>
<keyword evidence="4" id="KW-1185">Reference proteome</keyword>
<dbReference type="RefSeq" id="WP_010603165.1">
    <property type="nucleotide sequence ID" value="NZ_JAPJUH010000002.1"/>
</dbReference>
<feature type="compositionally biased region" description="Polar residues" evidence="1">
    <location>
        <begin position="181"/>
        <end position="190"/>
    </location>
</feature>
<evidence type="ECO:0000313" key="4">
    <source>
        <dbReference type="Proteomes" id="UP001142592"/>
    </source>
</evidence>
<feature type="region of interest" description="Disordered" evidence="1">
    <location>
        <begin position="136"/>
        <end position="192"/>
    </location>
</feature>
<dbReference type="Pfam" id="PF14297">
    <property type="entry name" value="Lin1244_N"/>
    <property type="match status" value="1"/>
</dbReference>
<feature type="compositionally biased region" description="Low complexity" evidence="1">
    <location>
        <begin position="253"/>
        <end position="269"/>
    </location>
</feature>